<reference evidence="2 3" key="1">
    <citation type="submission" date="2022-07" db="EMBL/GenBank/DDBJ databases">
        <authorList>
            <person name="Li W.-J."/>
            <person name="Deng Q.-Q."/>
        </authorList>
    </citation>
    <scope>NUCLEOTIDE SEQUENCE [LARGE SCALE GENOMIC DNA]</scope>
    <source>
        <strain evidence="2 3">SYSU M60028</strain>
    </source>
</reference>
<organism evidence="2 3">
    <name type="scientific">Alsobacter ponti</name>
    <dbReference type="NCBI Taxonomy" id="2962936"/>
    <lineage>
        <taxon>Bacteria</taxon>
        <taxon>Pseudomonadati</taxon>
        <taxon>Pseudomonadota</taxon>
        <taxon>Alphaproteobacteria</taxon>
        <taxon>Hyphomicrobiales</taxon>
        <taxon>Alsobacteraceae</taxon>
        <taxon>Alsobacter</taxon>
    </lineage>
</organism>
<dbReference type="Proteomes" id="UP001205890">
    <property type="component" value="Unassembled WGS sequence"/>
</dbReference>
<evidence type="ECO:0000313" key="2">
    <source>
        <dbReference type="EMBL" id="MCP8940871.1"/>
    </source>
</evidence>
<accession>A0ABT1LIC9</accession>
<evidence type="ECO:0000256" key="1">
    <source>
        <dbReference type="SAM" id="MobiDB-lite"/>
    </source>
</evidence>
<comment type="caution">
    <text evidence="2">The sequence shown here is derived from an EMBL/GenBank/DDBJ whole genome shotgun (WGS) entry which is preliminary data.</text>
</comment>
<dbReference type="RefSeq" id="WP_254746120.1">
    <property type="nucleotide sequence ID" value="NZ_JANCLU010000029.1"/>
</dbReference>
<dbReference type="EMBL" id="JANCLU010000029">
    <property type="protein sequence ID" value="MCP8940871.1"/>
    <property type="molecule type" value="Genomic_DNA"/>
</dbReference>
<feature type="region of interest" description="Disordered" evidence="1">
    <location>
        <begin position="58"/>
        <end position="79"/>
    </location>
</feature>
<dbReference type="Pfam" id="PF09954">
    <property type="entry name" value="DUF2188"/>
    <property type="match status" value="1"/>
</dbReference>
<proteinExistence type="predicted"/>
<protein>
    <submittedName>
        <fullName evidence="2">DUF2188 domain-containing protein</fullName>
    </submittedName>
</protein>
<evidence type="ECO:0000313" key="3">
    <source>
        <dbReference type="Proteomes" id="UP001205890"/>
    </source>
</evidence>
<gene>
    <name evidence="2" type="ORF">NK718_20280</name>
</gene>
<keyword evidence="3" id="KW-1185">Reference proteome</keyword>
<name>A0ABT1LIC9_9HYPH</name>
<dbReference type="InterPro" id="IPR018691">
    <property type="entry name" value="DUF2188"/>
</dbReference>
<sequence length="79" mass="8724">MSDVVYEIVPHDGGWAYSLGGAYSETFASREQAIEAAHLAAQEQRAPGEPAVISYQDADGRWREERARGGDRPHPVVRE</sequence>